<feature type="non-terminal residue" evidence="3">
    <location>
        <position position="1"/>
    </location>
</feature>
<feature type="domain" description="ARC105/Med15 mediator subunit C-terminal" evidence="2">
    <location>
        <begin position="4"/>
        <end position="79"/>
    </location>
</feature>
<evidence type="ECO:0000313" key="4">
    <source>
        <dbReference type="Proteomes" id="UP001432027"/>
    </source>
</evidence>
<keyword evidence="4" id="KW-1185">Reference proteome</keyword>
<accession>A0AAV5SVP0</accession>
<evidence type="ECO:0000259" key="2">
    <source>
        <dbReference type="Pfam" id="PF21539"/>
    </source>
</evidence>
<gene>
    <name evidence="3" type="ORF">PENTCL1PPCAC_9373</name>
</gene>
<proteinExistence type="predicted"/>
<dbReference type="AlphaFoldDB" id="A0AAV5SVP0"/>
<name>A0AAV5SVP0_9BILA</name>
<dbReference type="Proteomes" id="UP001432027">
    <property type="component" value="Unassembled WGS sequence"/>
</dbReference>
<feature type="compositionally biased region" description="Low complexity" evidence="1">
    <location>
        <begin position="119"/>
        <end position="141"/>
    </location>
</feature>
<comment type="caution">
    <text evidence="3">The sequence shown here is derived from an EMBL/GenBank/DDBJ whole genome shotgun (WGS) entry which is preliminary data.</text>
</comment>
<sequence>SVLRWRMVTDERLVCADTTNFEVAITVSNTAVPPLHVLVPAGYPARPASVLFEKTFPKTHAPLRRLGETVEARLATAPLSLQGRVHAMAEVYKGVCEVRCSSLLNNSFKLHEQQLQMQQSPSPSSESSSSSTSPAEPQPATVTPPTIPILHHLPTTFRPQAKFRPAVDGSNVKSRMVY</sequence>
<feature type="region of interest" description="Disordered" evidence="1">
    <location>
        <begin position="113"/>
        <end position="155"/>
    </location>
</feature>
<dbReference type="EMBL" id="BTSX01000003">
    <property type="protein sequence ID" value="GMS87198.1"/>
    <property type="molecule type" value="Genomic_DNA"/>
</dbReference>
<protein>
    <recommendedName>
        <fullName evidence="2">ARC105/Med15 mediator subunit C-terminal domain-containing protein</fullName>
    </recommendedName>
</protein>
<organism evidence="3 4">
    <name type="scientific">Pristionchus entomophagus</name>
    <dbReference type="NCBI Taxonomy" id="358040"/>
    <lineage>
        <taxon>Eukaryota</taxon>
        <taxon>Metazoa</taxon>
        <taxon>Ecdysozoa</taxon>
        <taxon>Nematoda</taxon>
        <taxon>Chromadorea</taxon>
        <taxon>Rhabditida</taxon>
        <taxon>Rhabditina</taxon>
        <taxon>Diplogasteromorpha</taxon>
        <taxon>Diplogasteroidea</taxon>
        <taxon>Neodiplogasteridae</taxon>
        <taxon>Pristionchus</taxon>
    </lineage>
</organism>
<reference evidence="3" key="1">
    <citation type="submission" date="2023-10" db="EMBL/GenBank/DDBJ databases">
        <title>Genome assembly of Pristionchus species.</title>
        <authorList>
            <person name="Yoshida K."/>
            <person name="Sommer R.J."/>
        </authorList>
    </citation>
    <scope>NUCLEOTIDE SEQUENCE</scope>
    <source>
        <strain evidence="3">RS0144</strain>
    </source>
</reference>
<dbReference type="Pfam" id="PF21539">
    <property type="entry name" value="Med15_C"/>
    <property type="match status" value="1"/>
</dbReference>
<evidence type="ECO:0000313" key="3">
    <source>
        <dbReference type="EMBL" id="GMS87198.1"/>
    </source>
</evidence>
<dbReference type="InterPro" id="IPR048386">
    <property type="entry name" value="Med15_C"/>
</dbReference>
<evidence type="ECO:0000256" key="1">
    <source>
        <dbReference type="SAM" id="MobiDB-lite"/>
    </source>
</evidence>